<sequence>MGVPFYLAEMEDTFSRDVLIAGEDLWLDGALVGLEEYRYRWTAKVYAGRIEQVSLKLRGDEVIAISCTCPVKGLCAHLAALVMAVQERVEES</sequence>
<protein>
    <recommendedName>
        <fullName evidence="2">SWIM-type domain-containing protein</fullName>
    </recommendedName>
</protein>
<organism evidence="3 4">
    <name type="scientific">Haliscomenobacter hydrossis (strain ATCC 27775 / DSM 1100 / LMG 10767 / O)</name>
    <dbReference type="NCBI Taxonomy" id="760192"/>
    <lineage>
        <taxon>Bacteria</taxon>
        <taxon>Pseudomonadati</taxon>
        <taxon>Bacteroidota</taxon>
        <taxon>Saprospiria</taxon>
        <taxon>Saprospirales</taxon>
        <taxon>Haliscomenobacteraceae</taxon>
        <taxon>Haliscomenobacter</taxon>
    </lineage>
</organism>
<evidence type="ECO:0000313" key="3">
    <source>
        <dbReference type="EMBL" id="AEE52159.1"/>
    </source>
</evidence>
<evidence type="ECO:0000313" key="4">
    <source>
        <dbReference type="Proteomes" id="UP000008461"/>
    </source>
</evidence>
<dbReference type="STRING" id="760192.Halhy_4315"/>
<dbReference type="Pfam" id="PF04434">
    <property type="entry name" value="SWIM"/>
    <property type="match status" value="1"/>
</dbReference>
<name>F4KPQ9_HALH1</name>
<dbReference type="eggNOG" id="COG4715">
    <property type="taxonomic scope" value="Bacteria"/>
</dbReference>
<dbReference type="OrthoDB" id="9760715at2"/>
<dbReference type="HOGENOM" id="CLU_2409177_0_0_10"/>
<dbReference type="PROSITE" id="PS50966">
    <property type="entry name" value="ZF_SWIM"/>
    <property type="match status" value="1"/>
</dbReference>
<dbReference type="KEGG" id="hhy:Halhy_4315"/>
<keyword evidence="1" id="KW-0479">Metal-binding</keyword>
<keyword evidence="1" id="KW-0863">Zinc-finger</keyword>
<dbReference type="InterPro" id="IPR007527">
    <property type="entry name" value="Znf_SWIM"/>
</dbReference>
<dbReference type="EMBL" id="CP002691">
    <property type="protein sequence ID" value="AEE52159.1"/>
    <property type="molecule type" value="Genomic_DNA"/>
</dbReference>
<reference key="2">
    <citation type="submission" date="2011-04" db="EMBL/GenBank/DDBJ databases">
        <title>Complete sequence of chromosome of Haliscomenobacter hydrossis DSM 1100.</title>
        <authorList>
            <consortium name="US DOE Joint Genome Institute (JGI-PGF)"/>
            <person name="Lucas S."/>
            <person name="Han J."/>
            <person name="Lapidus A."/>
            <person name="Bruce D."/>
            <person name="Goodwin L."/>
            <person name="Pitluck S."/>
            <person name="Peters L."/>
            <person name="Kyrpides N."/>
            <person name="Mavromatis K."/>
            <person name="Ivanova N."/>
            <person name="Ovchinnikova G."/>
            <person name="Pagani I."/>
            <person name="Daligault H."/>
            <person name="Detter J.C."/>
            <person name="Han C."/>
            <person name="Land M."/>
            <person name="Hauser L."/>
            <person name="Markowitz V."/>
            <person name="Cheng J.-F."/>
            <person name="Hugenholtz P."/>
            <person name="Woyke T."/>
            <person name="Wu D."/>
            <person name="Verbarg S."/>
            <person name="Frueling A."/>
            <person name="Brambilla E."/>
            <person name="Klenk H.-P."/>
            <person name="Eisen J.A."/>
        </authorList>
    </citation>
    <scope>NUCLEOTIDE SEQUENCE</scope>
    <source>
        <strain>DSM 1100</strain>
    </source>
</reference>
<proteinExistence type="predicted"/>
<dbReference type="Proteomes" id="UP000008461">
    <property type="component" value="Chromosome"/>
</dbReference>
<keyword evidence="1" id="KW-0862">Zinc</keyword>
<keyword evidence="4" id="KW-1185">Reference proteome</keyword>
<dbReference type="RefSeq" id="WP_013766697.1">
    <property type="nucleotide sequence ID" value="NC_015510.1"/>
</dbReference>
<dbReference type="GO" id="GO:0008270">
    <property type="term" value="F:zinc ion binding"/>
    <property type="evidence" value="ECO:0007669"/>
    <property type="project" value="UniProtKB-KW"/>
</dbReference>
<feature type="domain" description="SWIM-type" evidence="2">
    <location>
        <begin position="51"/>
        <end position="86"/>
    </location>
</feature>
<accession>F4KPQ9</accession>
<dbReference type="AlphaFoldDB" id="F4KPQ9"/>
<evidence type="ECO:0000259" key="2">
    <source>
        <dbReference type="PROSITE" id="PS50966"/>
    </source>
</evidence>
<gene>
    <name evidence="3" type="ordered locus">Halhy_4315</name>
</gene>
<evidence type="ECO:0000256" key="1">
    <source>
        <dbReference type="PROSITE-ProRule" id="PRU00325"/>
    </source>
</evidence>
<reference evidence="3 4" key="1">
    <citation type="journal article" date="2011" name="Stand. Genomic Sci.">
        <title>Complete genome sequence of Haliscomenobacter hydrossis type strain (O).</title>
        <authorList>
            <consortium name="US DOE Joint Genome Institute (JGI-PGF)"/>
            <person name="Daligault H."/>
            <person name="Lapidus A."/>
            <person name="Zeytun A."/>
            <person name="Nolan M."/>
            <person name="Lucas S."/>
            <person name="Del Rio T.G."/>
            <person name="Tice H."/>
            <person name="Cheng J.F."/>
            <person name="Tapia R."/>
            <person name="Han C."/>
            <person name="Goodwin L."/>
            <person name="Pitluck S."/>
            <person name="Liolios K."/>
            <person name="Pagani I."/>
            <person name="Ivanova N."/>
            <person name="Huntemann M."/>
            <person name="Mavromatis K."/>
            <person name="Mikhailova N."/>
            <person name="Pati A."/>
            <person name="Chen A."/>
            <person name="Palaniappan K."/>
            <person name="Land M."/>
            <person name="Hauser L."/>
            <person name="Brambilla E.M."/>
            <person name="Rohde M."/>
            <person name="Verbarg S."/>
            <person name="Goker M."/>
            <person name="Bristow J."/>
            <person name="Eisen J.A."/>
            <person name="Markowitz V."/>
            <person name="Hugenholtz P."/>
            <person name="Kyrpides N.C."/>
            <person name="Klenk H.P."/>
            <person name="Woyke T."/>
        </authorList>
    </citation>
    <scope>NUCLEOTIDE SEQUENCE [LARGE SCALE GENOMIC DNA]</scope>
    <source>
        <strain evidence="4">ATCC 27775 / DSM 1100 / LMG 10767 / O</strain>
    </source>
</reference>